<dbReference type="AlphaFoldDB" id="X0T795"/>
<proteinExistence type="predicted"/>
<dbReference type="GO" id="GO:0016491">
    <property type="term" value="F:oxidoreductase activity"/>
    <property type="evidence" value="ECO:0007669"/>
    <property type="project" value="InterPro"/>
</dbReference>
<dbReference type="SUPFAM" id="SSF54665">
    <property type="entry name" value="CO dehydrogenase molybdoprotein N-domain-like"/>
    <property type="match status" value="1"/>
</dbReference>
<dbReference type="InterPro" id="IPR008274">
    <property type="entry name" value="AldOxase/xan_DH_MoCoBD1"/>
</dbReference>
<dbReference type="Pfam" id="PF01315">
    <property type="entry name" value="Ald_Xan_dh_C"/>
    <property type="match status" value="1"/>
</dbReference>
<feature type="non-terminal residue" evidence="2">
    <location>
        <position position="326"/>
    </location>
</feature>
<dbReference type="GO" id="GO:0005506">
    <property type="term" value="F:iron ion binding"/>
    <property type="evidence" value="ECO:0007669"/>
    <property type="project" value="InterPro"/>
</dbReference>
<dbReference type="InterPro" id="IPR037165">
    <property type="entry name" value="AldOxase/xan_DH_Mopterin-bd_sf"/>
</dbReference>
<dbReference type="PANTHER" id="PTHR11908:SF157">
    <property type="entry name" value="XANTHINE DEHYDROGENASE SUBUNIT D-RELATED"/>
    <property type="match status" value="1"/>
</dbReference>
<protein>
    <recommendedName>
        <fullName evidence="1">Aldehyde oxidase/xanthine dehydrogenase a/b hammerhead domain-containing protein</fullName>
    </recommendedName>
</protein>
<gene>
    <name evidence="2" type="ORF">S01H1_01979</name>
</gene>
<dbReference type="Gene3D" id="3.90.1170.50">
    <property type="entry name" value="Aldehyde oxidase/xanthine dehydrogenase, a/b hammerhead"/>
    <property type="match status" value="1"/>
</dbReference>
<dbReference type="SUPFAM" id="SSF56003">
    <property type="entry name" value="Molybdenum cofactor-binding domain"/>
    <property type="match status" value="1"/>
</dbReference>
<comment type="caution">
    <text evidence="2">The sequence shown here is derived from an EMBL/GenBank/DDBJ whole genome shotgun (WGS) entry which is preliminary data.</text>
</comment>
<dbReference type="InterPro" id="IPR000674">
    <property type="entry name" value="Ald_Oxase/Xan_DH_a/b"/>
</dbReference>
<evidence type="ECO:0000313" key="2">
    <source>
        <dbReference type="EMBL" id="GAF84042.1"/>
    </source>
</evidence>
<name>X0T795_9ZZZZ</name>
<dbReference type="InterPro" id="IPR036856">
    <property type="entry name" value="Ald_Oxase/Xan_DH_a/b_sf"/>
</dbReference>
<dbReference type="EMBL" id="BARS01000910">
    <property type="protein sequence ID" value="GAF84042.1"/>
    <property type="molecule type" value="Genomic_DNA"/>
</dbReference>
<reference evidence="2" key="1">
    <citation type="journal article" date="2014" name="Front. Microbiol.">
        <title>High frequency of phylogenetically diverse reductive dehalogenase-homologous genes in deep subseafloor sedimentary metagenomes.</title>
        <authorList>
            <person name="Kawai M."/>
            <person name="Futagami T."/>
            <person name="Toyoda A."/>
            <person name="Takaki Y."/>
            <person name="Nishi S."/>
            <person name="Hori S."/>
            <person name="Arai W."/>
            <person name="Tsubouchi T."/>
            <person name="Morono Y."/>
            <person name="Uchiyama I."/>
            <person name="Ito T."/>
            <person name="Fujiyama A."/>
            <person name="Inagaki F."/>
            <person name="Takami H."/>
        </authorList>
    </citation>
    <scope>NUCLEOTIDE SEQUENCE</scope>
    <source>
        <strain evidence="2">Expedition CK06-06</strain>
    </source>
</reference>
<dbReference type="PANTHER" id="PTHR11908">
    <property type="entry name" value="XANTHINE DEHYDROGENASE"/>
    <property type="match status" value="1"/>
</dbReference>
<dbReference type="Gene3D" id="3.30.365.10">
    <property type="entry name" value="Aldehyde oxidase/xanthine dehydrogenase, molybdopterin binding domain"/>
    <property type="match status" value="2"/>
</dbReference>
<evidence type="ECO:0000259" key="1">
    <source>
        <dbReference type="SMART" id="SM01008"/>
    </source>
</evidence>
<dbReference type="Pfam" id="PF02738">
    <property type="entry name" value="MoCoBD_1"/>
    <property type="match status" value="1"/>
</dbReference>
<organism evidence="2">
    <name type="scientific">marine sediment metagenome</name>
    <dbReference type="NCBI Taxonomy" id="412755"/>
    <lineage>
        <taxon>unclassified sequences</taxon>
        <taxon>metagenomes</taxon>
        <taxon>ecological metagenomes</taxon>
    </lineage>
</organism>
<dbReference type="InterPro" id="IPR016208">
    <property type="entry name" value="Ald_Oxase/xanthine_DH-like"/>
</dbReference>
<feature type="domain" description="Aldehyde oxidase/xanthine dehydrogenase a/b hammerhead" evidence="1">
    <location>
        <begin position="21"/>
        <end position="137"/>
    </location>
</feature>
<dbReference type="SMART" id="SM01008">
    <property type="entry name" value="Ald_Xan_dh_C"/>
    <property type="match status" value="1"/>
</dbReference>
<sequence>MSEFKIVGKPIPRHDAWSKVTGDLKYADDFSLPGMLFAKVLRSKYPAAKIISINTGEAEQLDGVRAVLTAKDVPHNETVTKFGQSTEVGKGFEGLYRVLADKKVRFMGEAVALVAAETEEIAGKALDLIEVKYESLPGVFNPVKAMKPGAYLVGESDTNIIGEFGCHQGDIEKGFAQADIIIEDTYKVPFVDHAYLEPEAGISWIDDYGILTIRASTQVIEHFRDVADVLGLPHNKVRYIGTMMGGGFGGKEDITVETYLALLTWKTKKPVRLVYTREESILCHSKRHPFVMKYKVGAKKDGKLVALEAELISDAGAYPYLSPWVT</sequence>
<accession>X0T795</accession>